<evidence type="ECO:0000313" key="8">
    <source>
        <dbReference type="Proteomes" id="UP000053257"/>
    </source>
</evidence>
<dbReference type="HAMAP" id="MF_00120">
    <property type="entry name" value="GatA"/>
    <property type="match status" value="1"/>
</dbReference>
<dbReference type="GO" id="GO:0032543">
    <property type="term" value="P:mitochondrial translation"/>
    <property type="evidence" value="ECO:0007669"/>
    <property type="project" value="UniProtKB-UniRule"/>
</dbReference>
<feature type="active site" description="Charge relay system" evidence="5">
    <location>
        <position position="113"/>
    </location>
</feature>
<comment type="subcellular location">
    <subcellularLocation>
        <location evidence="5">Mitochondrion</location>
    </subcellularLocation>
</comment>
<feature type="active site" description="Charge relay system" evidence="5">
    <location>
        <position position="36"/>
    </location>
</feature>
<feature type="active site" description="Acyl-ester intermediate" evidence="5">
    <location>
        <position position="137"/>
    </location>
</feature>
<dbReference type="GO" id="GO:0030956">
    <property type="term" value="C:glutamyl-tRNA(Gln) amidotransferase complex"/>
    <property type="evidence" value="ECO:0007669"/>
    <property type="project" value="UniProtKB-UniRule"/>
</dbReference>
<keyword evidence="8" id="KW-1185">Reference proteome</keyword>
<keyword evidence="4 5" id="KW-0648">Protein biosynthesis</keyword>
<comment type="function">
    <text evidence="5">Allows the formation of correctly charged Gln-tRNA(Gln) through the transamidation of misacylated Glu-tRNA(Gln) in the mitochondria. The reaction takes place in the presence of glutamine and ATP through an activated gamma-phospho-Glu-tRNA(Gln).</text>
</comment>
<dbReference type="GO" id="GO:0005524">
    <property type="term" value="F:ATP binding"/>
    <property type="evidence" value="ECO:0007669"/>
    <property type="project" value="UniProtKB-KW"/>
</dbReference>
<evidence type="ECO:0000256" key="5">
    <source>
        <dbReference type="HAMAP-Rule" id="MF_03150"/>
    </source>
</evidence>
<evidence type="ECO:0000256" key="3">
    <source>
        <dbReference type="ARBA" id="ARBA00022840"/>
    </source>
</evidence>
<proteinExistence type="inferred from homology"/>
<dbReference type="AlphaFoldDB" id="A0A0C3P9V3"/>
<dbReference type="Proteomes" id="UP000053257">
    <property type="component" value="Unassembled WGS sequence"/>
</dbReference>
<dbReference type="InterPro" id="IPR036928">
    <property type="entry name" value="AS_sf"/>
</dbReference>
<evidence type="ECO:0000256" key="1">
    <source>
        <dbReference type="ARBA" id="ARBA00022598"/>
    </source>
</evidence>
<sequence length="474" mass="50499">MSPHIRQNIAYGALYTLDLAKSNFAVSVESIPIAIKDNICTKSMPTTCSSKMLQDFTSPFDATVVELLNKAGHTLVGKANCDEFGMGSLNIHSVHGPVLNPHSKDQRRSAGGSSGGSAAAVKSEMCLAALGTDTGGSVRLPASYCGVVGLKPSYGIISRWGVVSYADSLDCVGVLGKDVNYVERIFKTIALYDHRDPSAASPKVRKQAATECANLLARCTTASNLSGLRVGIPQEYFPSELSSAVVEPLRHTITALTERGASVVSVSLPSTPYALSAYYVIASAEASSNLARYDGIQYGLRVDPPKTADTKKTANVYAHSRTEGFGPEVQKRILLGTYALTADAFDNYFLQAQRVRSLVRADFDRVFRARNVLVADSESKDDDASAVDVLLHPSAIQTAPRLDEARAPGDLSAYVQDVLTVPASLAGLPAMSVPVQPAEDSWPVGVTVVGQWGCDDAVLQVGKIIEEIEVRRSV</sequence>
<dbReference type="EMBL" id="KN840774">
    <property type="protein sequence ID" value="KIP01518.1"/>
    <property type="molecule type" value="Genomic_DNA"/>
</dbReference>
<dbReference type="Pfam" id="PF01425">
    <property type="entry name" value="Amidase"/>
    <property type="match status" value="1"/>
</dbReference>
<evidence type="ECO:0000256" key="2">
    <source>
        <dbReference type="ARBA" id="ARBA00022741"/>
    </source>
</evidence>
<name>A0A0C3P9V3_PHLG1</name>
<dbReference type="HOGENOM" id="CLU_009600_7_6_1"/>
<dbReference type="SUPFAM" id="SSF75304">
    <property type="entry name" value="Amidase signature (AS) enzymes"/>
    <property type="match status" value="1"/>
</dbReference>
<dbReference type="PANTHER" id="PTHR11895:SF7">
    <property type="entry name" value="GLUTAMYL-TRNA(GLN) AMIDOTRANSFERASE SUBUNIT A, MITOCHONDRIAL"/>
    <property type="match status" value="1"/>
</dbReference>
<dbReference type="EC" id="6.3.5.7" evidence="5"/>
<dbReference type="InterPro" id="IPR000120">
    <property type="entry name" value="Amidase"/>
</dbReference>
<dbReference type="InterPro" id="IPR004412">
    <property type="entry name" value="GatA"/>
</dbReference>
<reference evidence="7 8" key="1">
    <citation type="journal article" date="2014" name="PLoS Genet.">
        <title>Analysis of the Phlebiopsis gigantea genome, transcriptome and secretome provides insight into its pioneer colonization strategies of wood.</title>
        <authorList>
            <person name="Hori C."/>
            <person name="Ishida T."/>
            <person name="Igarashi K."/>
            <person name="Samejima M."/>
            <person name="Suzuki H."/>
            <person name="Master E."/>
            <person name="Ferreira P."/>
            <person name="Ruiz-Duenas F.J."/>
            <person name="Held B."/>
            <person name="Canessa P."/>
            <person name="Larrondo L.F."/>
            <person name="Schmoll M."/>
            <person name="Druzhinina I.S."/>
            <person name="Kubicek C.P."/>
            <person name="Gaskell J.A."/>
            <person name="Kersten P."/>
            <person name="St John F."/>
            <person name="Glasner J."/>
            <person name="Sabat G."/>
            <person name="Splinter BonDurant S."/>
            <person name="Syed K."/>
            <person name="Yadav J."/>
            <person name="Mgbeahuruike A.C."/>
            <person name="Kovalchuk A."/>
            <person name="Asiegbu F.O."/>
            <person name="Lackner G."/>
            <person name="Hoffmeister D."/>
            <person name="Rencoret J."/>
            <person name="Gutierrez A."/>
            <person name="Sun H."/>
            <person name="Lindquist E."/>
            <person name="Barry K."/>
            <person name="Riley R."/>
            <person name="Grigoriev I.V."/>
            <person name="Henrissat B."/>
            <person name="Kues U."/>
            <person name="Berka R.M."/>
            <person name="Martinez A.T."/>
            <person name="Covert S.F."/>
            <person name="Blanchette R.A."/>
            <person name="Cullen D."/>
        </authorList>
    </citation>
    <scope>NUCLEOTIDE SEQUENCE [LARGE SCALE GENOMIC DNA]</scope>
    <source>
        <strain evidence="7 8">11061_1 CR5-6</strain>
    </source>
</reference>
<comment type="catalytic activity">
    <reaction evidence="5">
        <text>L-glutamyl-tRNA(Gln) + L-glutamine + ATP + H2O = L-glutaminyl-tRNA(Gln) + L-glutamate + ADP + phosphate + H(+)</text>
        <dbReference type="Rhea" id="RHEA:17521"/>
        <dbReference type="Rhea" id="RHEA-COMP:9681"/>
        <dbReference type="Rhea" id="RHEA-COMP:9684"/>
        <dbReference type="ChEBI" id="CHEBI:15377"/>
        <dbReference type="ChEBI" id="CHEBI:15378"/>
        <dbReference type="ChEBI" id="CHEBI:29985"/>
        <dbReference type="ChEBI" id="CHEBI:30616"/>
        <dbReference type="ChEBI" id="CHEBI:43474"/>
        <dbReference type="ChEBI" id="CHEBI:58359"/>
        <dbReference type="ChEBI" id="CHEBI:78520"/>
        <dbReference type="ChEBI" id="CHEBI:78521"/>
        <dbReference type="ChEBI" id="CHEBI:456216"/>
        <dbReference type="EC" id="6.3.5.7"/>
    </reaction>
</comment>
<accession>A0A0C3P9V3</accession>
<evidence type="ECO:0000256" key="4">
    <source>
        <dbReference type="ARBA" id="ARBA00022917"/>
    </source>
</evidence>
<organism evidence="7 8">
    <name type="scientific">Phlebiopsis gigantea (strain 11061_1 CR5-6)</name>
    <name type="common">White-rot fungus</name>
    <name type="synonym">Peniophora gigantea</name>
    <dbReference type="NCBI Taxonomy" id="745531"/>
    <lineage>
        <taxon>Eukaryota</taxon>
        <taxon>Fungi</taxon>
        <taxon>Dikarya</taxon>
        <taxon>Basidiomycota</taxon>
        <taxon>Agaricomycotina</taxon>
        <taxon>Agaricomycetes</taxon>
        <taxon>Polyporales</taxon>
        <taxon>Phanerochaetaceae</taxon>
        <taxon>Phlebiopsis</taxon>
    </lineage>
</organism>
<comment type="similarity">
    <text evidence="5">Belongs to the amidase family. GatA subfamily.</text>
</comment>
<keyword evidence="1 5" id="KW-0436">Ligase</keyword>
<evidence type="ECO:0000259" key="6">
    <source>
        <dbReference type="Pfam" id="PF01425"/>
    </source>
</evidence>
<dbReference type="InterPro" id="IPR023631">
    <property type="entry name" value="Amidase_dom"/>
</dbReference>
<keyword evidence="2 5" id="KW-0547">Nucleotide-binding</keyword>
<protein>
    <recommendedName>
        <fullName evidence="5">Glutamyl-tRNA(Gln) amidotransferase subunit A, mitochondrial</fullName>
        <shortName evidence="5">Glu-AdT subunit A</shortName>
        <ecNumber evidence="5">6.3.5.7</ecNumber>
    </recommendedName>
</protein>
<dbReference type="GO" id="GO:0005739">
    <property type="term" value="C:mitochondrion"/>
    <property type="evidence" value="ECO:0007669"/>
    <property type="project" value="UniProtKB-SubCell"/>
</dbReference>
<keyword evidence="5" id="KW-0496">Mitochondrion</keyword>
<dbReference type="OrthoDB" id="421993at2759"/>
<dbReference type="STRING" id="745531.A0A0C3P9V3"/>
<dbReference type="GO" id="GO:0070681">
    <property type="term" value="P:glutaminyl-tRNAGln biosynthesis via transamidation"/>
    <property type="evidence" value="ECO:0007669"/>
    <property type="project" value="UniProtKB-UniRule"/>
</dbReference>
<dbReference type="PANTHER" id="PTHR11895">
    <property type="entry name" value="TRANSAMIDASE"/>
    <property type="match status" value="1"/>
</dbReference>
<evidence type="ECO:0000313" key="7">
    <source>
        <dbReference type="EMBL" id="KIP01518.1"/>
    </source>
</evidence>
<gene>
    <name evidence="7" type="ORF">PHLGIDRAFT_26974</name>
</gene>
<keyword evidence="3 5" id="KW-0067">ATP-binding</keyword>
<dbReference type="GO" id="GO:0050567">
    <property type="term" value="F:glutaminyl-tRNA synthase (glutamine-hydrolyzing) activity"/>
    <property type="evidence" value="ECO:0007669"/>
    <property type="project" value="UniProtKB-UniRule"/>
</dbReference>
<dbReference type="Gene3D" id="3.90.1300.10">
    <property type="entry name" value="Amidase signature (AS) domain"/>
    <property type="match status" value="1"/>
</dbReference>
<comment type="subunit">
    <text evidence="5">Subunit of the heterotrimeric GatCAB amidotransferase (AdT) complex, composed of A, B and C subunits.</text>
</comment>
<feature type="domain" description="Amidase" evidence="6">
    <location>
        <begin position="31"/>
        <end position="459"/>
    </location>
</feature>